<evidence type="ECO:0000313" key="1">
    <source>
        <dbReference type="EMBL" id="MEB3033355.1"/>
    </source>
</evidence>
<dbReference type="RefSeq" id="WP_329780155.1">
    <property type="nucleotide sequence ID" value="NZ_JAYJJU010000018.1"/>
</dbReference>
<evidence type="ECO:0000313" key="2">
    <source>
        <dbReference type="Proteomes" id="UP001298593"/>
    </source>
</evidence>
<reference evidence="1 2" key="1">
    <citation type="submission" date="2023-12" db="EMBL/GenBank/DDBJ databases">
        <title>Description of new species of Mycobacterium terrae complex isolated from sewage at the Sao Paulo Zoological Park Foundation in Brazil.</title>
        <authorList>
            <person name="Romagnoli C.L."/>
            <person name="Conceicao E.C."/>
            <person name="Machado E."/>
            <person name="Barreto L.B.P.F."/>
            <person name="Sharma A."/>
            <person name="Silva N.M."/>
            <person name="Marques L.E."/>
            <person name="Juliana M.A."/>
            <person name="Lourenco M.C.S."/>
            <person name="Digiampietri L.A."/>
            <person name="Suffys P.N."/>
            <person name="Viana-Niero C."/>
        </authorList>
    </citation>
    <scope>NUCLEOTIDE SEQUENCE [LARGE SCALE GENOMIC DNA]</scope>
    <source>
        <strain evidence="1 2">MYC340</strain>
    </source>
</reference>
<gene>
    <name evidence="1" type="ORF">KV113_17525</name>
</gene>
<proteinExistence type="predicted"/>
<comment type="caution">
    <text evidence="1">The sequence shown here is derived from an EMBL/GenBank/DDBJ whole genome shotgun (WGS) entry which is preliminary data.</text>
</comment>
<protein>
    <submittedName>
        <fullName evidence="1">Uncharacterized protein</fullName>
    </submittedName>
</protein>
<sequence>MEIDTRRLIGVTQARQQLSSLLDDVAEGKPFHLMRENTVIAHLVPARALIVNNSNLESTLVLSVILKTAQRFAQEVIERGYCASPGDDIGRVLGWLWDCDRDKAVRHLAQFVTELSHTLTDQQYSAPTFHQLWDSLSTSLGVSLSDAGIDDFESYARQHLADYDSNLFSASELAGGPLPSRVDDPWPSARGAGHTKRRWCHLEAGQMIPDPTVHQVLPSVDQWFRIDHIDGATAVLRRPDGSESQVTVDDVATWMPVCSTTPYRWGYDQS</sequence>
<dbReference type="Gene3D" id="3.40.1620.10">
    <property type="entry name" value="YefM-like domain"/>
    <property type="match status" value="1"/>
</dbReference>
<dbReference type="Proteomes" id="UP001298593">
    <property type="component" value="Unassembled WGS sequence"/>
</dbReference>
<dbReference type="EMBL" id="JAYJJU010000018">
    <property type="protein sequence ID" value="MEB3033355.1"/>
    <property type="molecule type" value="Genomic_DNA"/>
</dbReference>
<keyword evidence="2" id="KW-1185">Reference proteome</keyword>
<accession>A0ABU5XZI8</accession>
<organism evidence="1 2">
    <name type="scientific">[Mycobacterium] nativiensis</name>
    <dbReference type="NCBI Taxonomy" id="2855503"/>
    <lineage>
        <taxon>Bacteria</taxon>
        <taxon>Bacillati</taxon>
        <taxon>Actinomycetota</taxon>
        <taxon>Actinomycetes</taxon>
        <taxon>Mycobacteriales</taxon>
        <taxon>Mycobacteriaceae</taxon>
        <taxon>Mycolicibacter</taxon>
    </lineage>
</organism>
<name>A0ABU5XZI8_9MYCO</name>